<organism evidence="2 3">
    <name type="scientific">Pisolithus microcarpus 441</name>
    <dbReference type="NCBI Taxonomy" id="765257"/>
    <lineage>
        <taxon>Eukaryota</taxon>
        <taxon>Fungi</taxon>
        <taxon>Dikarya</taxon>
        <taxon>Basidiomycota</taxon>
        <taxon>Agaricomycotina</taxon>
        <taxon>Agaricomycetes</taxon>
        <taxon>Agaricomycetidae</taxon>
        <taxon>Boletales</taxon>
        <taxon>Sclerodermatineae</taxon>
        <taxon>Pisolithaceae</taxon>
        <taxon>Pisolithus</taxon>
    </lineage>
</organism>
<reference evidence="2 3" key="1">
    <citation type="submission" date="2014-04" db="EMBL/GenBank/DDBJ databases">
        <authorList>
            <consortium name="DOE Joint Genome Institute"/>
            <person name="Kuo A."/>
            <person name="Kohler A."/>
            <person name="Costa M.D."/>
            <person name="Nagy L.G."/>
            <person name="Floudas D."/>
            <person name="Copeland A."/>
            <person name="Barry K.W."/>
            <person name="Cichocki N."/>
            <person name="Veneault-Fourrey C."/>
            <person name="LaButti K."/>
            <person name="Lindquist E.A."/>
            <person name="Lipzen A."/>
            <person name="Lundell T."/>
            <person name="Morin E."/>
            <person name="Murat C."/>
            <person name="Sun H."/>
            <person name="Tunlid A."/>
            <person name="Henrissat B."/>
            <person name="Grigoriev I.V."/>
            <person name="Hibbett D.S."/>
            <person name="Martin F."/>
            <person name="Nordberg H.P."/>
            <person name="Cantor M.N."/>
            <person name="Hua S.X."/>
        </authorList>
    </citation>
    <scope>NUCLEOTIDE SEQUENCE [LARGE SCALE GENOMIC DNA]</scope>
    <source>
        <strain evidence="2 3">441</strain>
    </source>
</reference>
<protein>
    <submittedName>
        <fullName evidence="2">Uncharacterized protein</fullName>
    </submittedName>
</protein>
<dbReference type="AlphaFoldDB" id="A0A0C9ZE25"/>
<reference evidence="3" key="2">
    <citation type="submission" date="2015-01" db="EMBL/GenBank/DDBJ databases">
        <title>Evolutionary Origins and Diversification of the Mycorrhizal Mutualists.</title>
        <authorList>
            <consortium name="DOE Joint Genome Institute"/>
            <consortium name="Mycorrhizal Genomics Consortium"/>
            <person name="Kohler A."/>
            <person name="Kuo A."/>
            <person name="Nagy L.G."/>
            <person name="Floudas D."/>
            <person name="Copeland A."/>
            <person name="Barry K.W."/>
            <person name="Cichocki N."/>
            <person name="Veneault-Fourrey C."/>
            <person name="LaButti K."/>
            <person name="Lindquist E.A."/>
            <person name="Lipzen A."/>
            <person name="Lundell T."/>
            <person name="Morin E."/>
            <person name="Murat C."/>
            <person name="Riley R."/>
            <person name="Ohm R."/>
            <person name="Sun H."/>
            <person name="Tunlid A."/>
            <person name="Henrissat B."/>
            <person name="Grigoriev I.V."/>
            <person name="Hibbett D.S."/>
            <person name="Martin F."/>
        </authorList>
    </citation>
    <scope>NUCLEOTIDE SEQUENCE [LARGE SCALE GENOMIC DNA]</scope>
    <source>
        <strain evidence="3">441</strain>
    </source>
</reference>
<gene>
    <name evidence="2" type="ORF">PISMIDRAFT_14517</name>
</gene>
<dbReference type="HOGENOM" id="CLU_113824_0_0_1"/>
<evidence type="ECO:0000313" key="2">
    <source>
        <dbReference type="EMBL" id="KIK18208.1"/>
    </source>
</evidence>
<dbReference type="EMBL" id="KN833810">
    <property type="protein sequence ID" value="KIK18208.1"/>
    <property type="molecule type" value="Genomic_DNA"/>
</dbReference>
<accession>A0A0C9ZE25</accession>
<evidence type="ECO:0000313" key="3">
    <source>
        <dbReference type="Proteomes" id="UP000054018"/>
    </source>
</evidence>
<proteinExistence type="predicted"/>
<dbReference type="Proteomes" id="UP000054018">
    <property type="component" value="Unassembled WGS sequence"/>
</dbReference>
<sequence>MLCLISTPQYDSPVSIGTPTSLPVLIYSNATNSSVLPFSETFSQSVAADIESPSAIGILNTLSSHPRKDKGKAKVTADVKSTSVNIPPHTPSSSRSSAAHKWSQDASLDISMKLSQVSNTLIQQIQNSTEAKSKTKQMKIQAQVIGKELKACDKNAQHEYELKMKMVENKHELLMASKRTKQLELELKLEQARIAWLEAERHFSAGEEKN</sequence>
<evidence type="ECO:0000256" key="1">
    <source>
        <dbReference type="SAM" id="MobiDB-lite"/>
    </source>
</evidence>
<feature type="region of interest" description="Disordered" evidence="1">
    <location>
        <begin position="62"/>
        <end position="101"/>
    </location>
</feature>
<name>A0A0C9ZE25_9AGAM</name>
<dbReference type="OrthoDB" id="2687053at2759"/>
<keyword evidence="3" id="KW-1185">Reference proteome</keyword>